<protein>
    <submittedName>
        <fullName evidence="5">FAD-binding domain-containing protein</fullName>
    </submittedName>
</protein>
<dbReference type="InterPro" id="IPR036134">
    <property type="entry name" value="Crypto/Photolyase_FAD-like_sf"/>
</dbReference>
<keyword evidence="3" id="KW-0274">FAD</keyword>
<keyword evidence="6" id="KW-1185">Reference proteome</keyword>
<keyword evidence="2" id="KW-0285">Flavoprotein</keyword>
<dbReference type="Proteomes" id="UP001182991">
    <property type="component" value="Unassembled WGS sequence"/>
</dbReference>
<evidence type="ECO:0000259" key="4">
    <source>
        <dbReference type="Pfam" id="PF03441"/>
    </source>
</evidence>
<evidence type="ECO:0000256" key="3">
    <source>
        <dbReference type="ARBA" id="ARBA00022827"/>
    </source>
</evidence>
<proteinExistence type="predicted"/>
<dbReference type="Gene3D" id="1.10.579.10">
    <property type="entry name" value="DNA Cyclobutane Dipyrimidine Photolyase, subunit A, domain 3"/>
    <property type="match status" value="1"/>
</dbReference>
<feature type="domain" description="Cryptochrome/DNA photolyase FAD-binding" evidence="4">
    <location>
        <begin position="1"/>
        <end position="126"/>
    </location>
</feature>
<evidence type="ECO:0000313" key="5">
    <source>
        <dbReference type="EMBL" id="MDT0293018.1"/>
    </source>
</evidence>
<accession>A0ABU2KEC1</accession>
<dbReference type="SUPFAM" id="SSF48173">
    <property type="entry name" value="Cryptochrome/photolyase FAD-binding domain"/>
    <property type="match status" value="1"/>
</dbReference>
<evidence type="ECO:0000256" key="2">
    <source>
        <dbReference type="ARBA" id="ARBA00022630"/>
    </source>
</evidence>
<dbReference type="PANTHER" id="PTHR11455">
    <property type="entry name" value="CRYPTOCHROME"/>
    <property type="match status" value="1"/>
</dbReference>
<dbReference type="InterPro" id="IPR002081">
    <property type="entry name" value="Cryptochrome/DNA_photolyase_1"/>
</dbReference>
<evidence type="ECO:0000256" key="1">
    <source>
        <dbReference type="ARBA" id="ARBA00001974"/>
    </source>
</evidence>
<dbReference type="PANTHER" id="PTHR11455:SF9">
    <property type="entry name" value="CRYPTOCHROME CIRCADIAN CLOCK 5 ISOFORM X1"/>
    <property type="match status" value="1"/>
</dbReference>
<gene>
    <name evidence="5" type="ORF">RLT85_00035</name>
</gene>
<organism evidence="5 6">
    <name type="scientific">Mesonia ostreae</name>
    <dbReference type="NCBI Taxonomy" id="861110"/>
    <lineage>
        <taxon>Bacteria</taxon>
        <taxon>Pseudomonadati</taxon>
        <taxon>Bacteroidota</taxon>
        <taxon>Flavobacteriia</taxon>
        <taxon>Flavobacteriales</taxon>
        <taxon>Flavobacteriaceae</taxon>
        <taxon>Mesonia</taxon>
    </lineage>
</organism>
<comment type="caution">
    <text evidence="5">The sequence shown here is derived from an EMBL/GenBank/DDBJ whole genome shotgun (WGS) entry which is preliminary data.</text>
</comment>
<dbReference type="EMBL" id="JAVRBG010000001">
    <property type="protein sequence ID" value="MDT0293018.1"/>
    <property type="molecule type" value="Genomic_DNA"/>
</dbReference>
<sequence>MRTMITSFFCHHLFQHFKYMSDWLAQQFLDFEPGIHYGQLQMQAGFTGTNTIRIYNPTKNVHDHDNEAMFIKNWVKELAHLPPKLAIEPWSMTQMDETMYRFKVGRDYPNRIIDMSITRKEALDKLYGMRKSDYFKSERQRILDKHTIKRNYKNSK</sequence>
<dbReference type="Pfam" id="PF03441">
    <property type="entry name" value="FAD_binding_7"/>
    <property type="match status" value="1"/>
</dbReference>
<name>A0ABU2KEC1_9FLAO</name>
<comment type="cofactor">
    <cofactor evidence="1">
        <name>FAD</name>
        <dbReference type="ChEBI" id="CHEBI:57692"/>
    </cofactor>
</comment>
<dbReference type="RefSeq" id="WP_311399996.1">
    <property type="nucleotide sequence ID" value="NZ_JAVRBG010000001.1"/>
</dbReference>
<evidence type="ECO:0000313" key="6">
    <source>
        <dbReference type="Proteomes" id="UP001182991"/>
    </source>
</evidence>
<dbReference type="InterPro" id="IPR005101">
    <property type="entry name" value="Cryptochr/Photolyase_FAD-bd"/>
</dbReference>
<reference evidence="6" key="1">
    <citation type="submission" date="2023-07" db="EMBL/GenBank/DDBJ databases">
        <title>Isolating and identifying novel microbial strains from the Mariana Trench.</title>
        <authorList>
            <person name="Fu H."/>
        </authorList>
    </citation>
    <scope>NUCLEOTIDE SEQUENCE [LARGE SCALE GENOMIC DNA]</scope>
    <source>
        <strain evidence="6">T-y2</strain>
    </source>
</reference>